<dbReference type="SUPFAM" id="SSF49265">
    <property type="entry name" value="Fibronectin type III"/>
    <property type="match status" value="1"/>
</dbReference>
<dbReference type="Gene3D" id="2.60.40.10">
    <property type="entry name" value="Immunoglobulins"/>
    <property type="match status" value="1"/>
</dbReference>
<dbReference type="GO" id="GO:0030246">
    <property type="term" value="F:carbohydrate binding"/>
    <property type="evidence" value="ECO:0007669"/>
    <property type="project" value="InterPro"/>
</dbReference>
<reference evidence="2" key="1">
    <citation type="submission" date="2020-08" db="EMBL/GenBank/DDBJ databases">
        <title>Genome public.</title>
        <authorList>
            <person name="Liu C."/>
            <person name="Sun Q."/>
        </authorList>
    </citation>
    <scope>NUCLEOTIDE SEQUENCE</scope>
    <source>
        <strain evidence="2">N12</strain>
    </source>
</reference>
<sequence length="1499" mass="166518">MNKNYLFFIVLACISLTLFGSVRAMSIDGLHQTDEERTEIKTALGFLISDYEKPVGLYSFPVDNATELSIIKETNKVSAGAMTKLGYYAATYNADGPIAWCKVDMETGEMTELAALSGKMYTDMSYDYSSGTMYAISHPTSETTELLTINLDNGIKTKVADMDLQLMTVACSYDGELYSITANGALCWIDKNTGKVKTLVDLDFSLSYIQSMEFDHETKVLYWAACNDYNSALYAINIETLEKTRVSSLGDGGEMTGLYIPFKLAEPGAPEAVTDLKAEMVPGKDAVRLSWIFPSMTVSGEVLTSMTDVTVECDGVLLKKYVNGVDLSWAAGEKISVELEIPAGLHAFKVYVTNEAGNGLPVSIKNYIGEDIPAAPQNLKVIVDGDHATLTWDAVTTGQDGGNIDMASLVYKVVRFPEGVTVAENIRETTFTDQPDKMDVYAYEVVPSTQKGVGEKVRSEWQVIGEAYDLPFTCKFDDEIKFKLWTIQDHNADGITWNLSKNNEGDPVMEYRYSSENDADDWLFTPALRLKAGQAYKLKLACGVQNPRYPERLKVTMGLGKTAEEQTVVLASYELTEYGLNPQIIYLPGNLEEGNWYIAFQACSEKDMSTLYLSNVEVLENTSATFKGKVLSGETPLAGAKVTLSNSESEYVTDKEGGFYIQEIHPGTYTLSVSLFGYQLYTEEYTFDVLENKVGDIRMTMLPKADICGCVKTDKGEVIPNAAVYVHGYDNYTTKTDKDGLYMLKDVYCKGDYTLEAYALNYEKVSVAIPAFTENVTVDDVLLREKLLSPAHLSADVTRTEVRLTWDKPEDKALQFRYDDGEAPLFVLNMQFDATENTVSGCIYDTPAMLTSVSWQVADNSNPKTTVDVIILDLDENGHPTNTVLFEQKGVPSTDSYWSSYQLPYPVVAPHGALIALKGDAHLCMDYGESTEWPFVEKRSCLNFDYTSKEFIYLEEKGMKRNLLIRAEGLALGAPHSDLLKAPAPQPKYKVWRLAEEDETNVSNWTELTAEPIDATEYLDVAWKEVEKGTYKYAVKAVYTDNEYSYPVITEMIPRLMTGDVTLTLLTNATGESPEGATVTLINKDEIHSYTGVADEDGNVVLYAVWEGAYTVVIEKKGFQSLSCELLVEGGKDISKEYTLLESTQAPYNLKIETNGVAGSRLLRWNIVQKWEDDFEGHNDFTINSPGELGWSYIDGDGAPTYASSSYEFPHMNEPMSFIVFNPSATSPSMLEEMTPHSGDKLLCCFACTGGVQNDDYIVSPELEMDDDFVIRFWASSYSSSYKEEIRIGYSTTGKEKDDFIWIGENQIVPAVWTEYIINIPKDAKFVTINCISNDRYILMLDDIYIGAPQQVQISGSTKRIAGQPTSYEVYLDGEKVTSTTETSYTFENLSKGDHSAGVKNIYASGATEMSVITFNVEEGVGIREEVAGHGFVLYPLPVREVLNIEGIYDEAELVNSSGQVILRTDYTPVIQMGKYPAGMYYLILKKGTETVTLKVPVK</sequence>
<gene>
    <name evidence="2" type="ORF">H8744_08150</name>
</gene>
<dbReference type="InterPro" id="IPR008969">
    <property type="entry name" value="CarboxyPept-like_regulatory"/>
</dbReference>
<protein>
    <submittedName>
        <fullName evidence="2">Carboxypeptidase regulatory-like domain-containing protein</fullName>
    </submittedName>
</protein>
<dbReference type="RefSeq" id="WP_262434367.1">
    <property type="nucleotide sequence ID" value="NZ_JACRTF010000001.1"/>
</dbReference>
<dbReference type="Proteomes" id="UP000651085">
    <property type="component" value="Unassembled WGS sequence"/>
</dbReference>
<comment type="caution">
    <text evidence="2">The sequence shown here is derived from an EMBL/GenBank/DDBJ whole genome shotgun (WGS) entry which is preliminary data.</text>
</comment>
<name>A0A926F5C6_9BACT</name>
<dbReference type="InterPro" id="IPR011628">
    <property type="entry name" value="Cleaved_adhesin"/>
</dbReference>
<dbReference type="InterPro" id="IPR013783">
    <property type="entry name" value="Ig-like_fold"/>
</dbReference>
<evidence type="ECO:0000313" key="3">
    <source>
        <dbReference type="Proteomes" id="UP000651085"/>
    </source>
</evidence>
<dbReference type="Gene3D" id="2.60.120.200">
    <property type="match status" value="2"/>
</dbReference>
<dbReference type="SUPFAM" id="SSF82171">
    <property type="entry name" value="DPP6 N-terminal domain-like"/>
    <property type="match status" value="1"/>
</dbReference>
<organism evidence="2 3">
    <name type="scientific">Jilunia laotingensis</name>
    <dbReference type="NCBI Taxonomy" id="2763675"/>
    <lineage>
        <taxon>Bacteria</taxon>
        <taxon>Pseudomonadati</taxon>
        <taxon>Bacteroidota</taxon>
        <taxon>Bacteroidia</taxon>
        <taxon>Bacteroidales</taxon>
        <taxon>Bacteroidaceae</taxon>
        <taxon>Jilunia</taxon>
    </lineage>
</organism>
<dbReference type="InterPro" id="IPR013784">
    <property type="entry name" value="Carb-bd-like_fold"/>
</dbReference>
<dbReference type="GO" id="GO:0004180">
    <property type="term" value="F:carboxypeptidase activity"/>
    <property type="evidence" value="ECO:0007669"/>
    <property type="project" value="UniProtKB-KW"/>
</dbReference>
<dbReference type="SMART" id="SM00060">
    <property type="entry name" value="FN3"/>
    <property type="match status" value="2"/>
</dbReference>
<dbReference type="EMBL" id="JACRTF010000001">
    <property type="protein sequence ID" value="MBC8593222.1"/>
    <property type="molecule type" value="Genomic_DNA"/>
</dbReference>
<keyword evidence="2" id="KW-0378">Hydrolase</keyword>
<evidence type="ECO:0000259" key="1">
    <source>
        <dbReference type="SMART" id="SM00060"/>
    </source>
</evidence>
<dbReference type="InterPro" id="IPR036116">
    <property type="entry name" value="FN3_sf"/>
</dbReference>
<dbReference type="Pfam" id="PF07675">
    <property type="entry name" value="Cleaved_Adhesin"/>
    <property type="match status" value="2"/>
</dbReference>
<dbReference type="Pfam" id="PF13620">
    <property type="entry name" value="CarboxypepD_reg"/>
    <property type="match status" value="1"/>
</dbReference>
<dbReference type="SUPFAM" id="SSF49464">
    <property type="entry name" value="Carboxypeptidase regulatory domain-like"/>
    <property type="match status" value="1"/>
</dbReference>
<dbReference type="Gene3D" id="2.60.40.1120">
    <property type="entry name" value="Carboxypeptidase-like, regulatory domain"/>
    <property type="match status" value="3"/>
</dbReference>
<accession>A0A926F5C6</accession>
<dbReference type="NCBIfam" id="NF038128">
    <property type="entry name" value="choice_anch_J"/>
    <property type="match status" value="2"/>
</dbReference>
<dbReference type="Pfam" id="PF13715">
    <property type="entry name" value="CarbopepD_reg_2"/>
    <property type="match status" value="1"/>
</dbReference>
<keyword evidence="2" id="KW-0121">Carboxypeptidase</keyword>
<feature type="domain" description="Fibronectin type-III" evidence="1">
    <location>
        <begin position="373"/>
        <end position="454"/>
    </location>
</feature>
<proteinExistence type="predicted"/>
<keyword evidence="2" id="KW-0645">Protease</keyword>
<dbReference type="SUPFAM" id="SSF49452">
    <property type="entry name" value="Starch-binding domain-like"/>
    <property type="match status" value="2"/>
</dbReference>
<keyword evidence="3" id="KW-1185">Reference proteome</keyword>
<feature type="domain" description="Fibronectin type-III" evidence="1">
    <location>
        <begin position="270"/>
        <end position="359"/>
    </location>
</feature>
<evidence type="ECO:0000313" key="2">
    <source>
        <dbReference type="EMBL" id="MBC8593222.1"/>
    </source>
</evidence>
<dbReference type="InterPro" id="IPR003961">
    <property type="entry name" value="FN3_dom"/>
</dbReference>